<protein>
    <submittedName>
        <fullName evidence="2">Uncharacterized protein</fullName>
    </submittedName>
</protein>
<dbReference type="KEGG" id="tasa:A1Q1_05442"/>
<dbReference type="HOGENOM" id="CLU_654140_0_0_1"/>
<sequence length="434" mass="47139">MSPPDETINLQGIAEAENAPRAQILASLAPQYTFTCLVSPSHPLVPPARPNSVFSVDSDLSFQTAPEDLPQRSTTLELKSYLGSSSLFDSYAATLSGHPLIARILDPSLSPGTLAKARAEAELYAELESLQGQVIPRFYGLWHGKLEDLVGRGEYERQLLVMLLENCGERLDKLFARGGGASVKPEDVRRLFSRLRESGEVAGDVYCLPGGQLRIAGLRPASRERVERTDRPRSVDTRLANTKQPPQRPHPRRPPPPPPMPKLPPAPPSPVSPVSPVSPPPPSPCQKSEAGQPLPEPPKSASSSYIAGGCSPTSSVSSKPSVKFPDRPISLPPPPPVIDILCEQHPDDGNGDEEGNVGNRASVLTFNQGARSLVARSCSPPPELVSVYEDECPKPQLRKKKSWLRSKPSLRSLRLFRRKEKDKAEDGPHLEVVV</sequence>
<accession>J6ETG5</accession>
<dbReference type="GeneID" id="25988954"/>
<dbReference type="VEuPathDB" id="FungiDB:A1Q1_05442"/>
<feature type="compositionally biased region" description="Low complexity" evidence="1">
    <location>
        <begin position="311"/>
        <end position="329"/>
    </location>
</feature>
<organism evidence="2 3">
    <name type="scientific">Trichosporon asahii var. asahii (strain ATCC 90039 / CBS 2479 / JCM 2466 / KCTC 7840 / NBRC 103889/ NCYC 2677 / UAMH 7654)</name>
    <name type="common">Yeast</name>
    <dbReference type="NCBI Taxonomy" id="1186058"/>
    <lineage>
        <taxon>Eukaryota</taxon>
        <taxon>Fungi</taxon>
        <taxon>Dikarya</taxon>
        <taxon>Basidiomycota</taxon>
        <taxon>Agaricomycotina</taxon>
        <taxon>Tremellomycetes</taxon>
        <taxon>Trichosporonales</taxon>
        <taxon>Trichosporonaceae</taxon>
        <taxon>Trichosporon</taxon>
    </lineage>
</organism>
<feature type="compositionally biased region" description="Pro residues" evidence="1">
    <location>
        <begin position="254"/>
        <end position="284"/>
    </location>
</feature>
<dbReference type="EMBL" id="ALBS01000309">
    <property type="protein sequence ID" value="EJT46037.1"/>
    <property type="molecule type" value="Genomic_DNA"/>
</dbReference>
<reference evidence="2 3" key="1">
    <citation type="journal article" date="2012" name="Eukaryot. Cell">
        <title>Draft genome sequence of CBS 2479, the standard type strain of Trichosporon asahii.</title>
        <authorList>
            <person name="Yang R.Y."/>
            <person name="Li H.T."/>
            <person name="Zhu H."/>
            <person name="Zhou G.P."/>
            <person name="Wang M."/>
            <person name="Wang L."/>
        </authorList>
    </citation>
    <scope>NUCLEOTIDE SEQUENCE [LARGE SCALE GENOMIC DNA]</scope>
    <source>
        <strain evidence="3">ATCC 90039 / CBS 2479 / JCM 2466 / KCTC 7840 / NCYC 2677 / UAMH 7654</strain>
    </source>
</reference>
<evidence type="ECO:0000313" key="2">
    <source>
        <dbReference type="EMBL" id="EJT46037.1"/>
    </source>
</evidence>
<dbReference type="AlphaFoldDB" id="J6ETG5"/>
<evidence type="ECO:0000313" key="3">
    <source>
        <dbReference type="Proteomes" id="UP000002748"/>
    </source>
</evidence>
<dbReference type="Proteomes" id="UP000002748">
    <property type="component" value="Unassembled WGS sequence"/>
</dbReference>
<feature type="region of interest" description="Disordered" evidence="1">
    <location>
        <begin position="219"/>
        <end position="337"/>
    </location>
</feature>
<proteinExistence type="predicted"/>
<evidence type="ECO:0000256" key="1">
    <source>
        <dbReference type="SAM" id="MobiDB-lite"/>
    </source>
</evidence>
<gene>
    <name evidence="2" type="ORF">A1Q1_05442</name>
</gene>
<name>J6ETG5_TRIAS</name>
<feature type="compositionally biased region" description="Basic and acidic residues" evidence="1">
    <location>
        <begin position="221"/>
        <end position="236"/>
    </location>
</feature>
<comment type="caution">
    <text evidence="2">The sequence shown here is derived from an EMBL/GenBank/DDBJ whole genome shotgun (WGS) entry which is preliminary data.</text>
</comment>
<dbReference type="RefSeq" id="XP_014177649.1">
    <property type="nucleotide sequence ID" value="XM_014322174.1"/>
</dbReference>